<gene>
    <name evidence="1" type="ORF">EJB05_28613</name>
</gene>
<dbReference type="Proteomes" id="UP000324897">
    <property type="component" value="Chromosome 2"/>
</dbReference>
<evidence type="ECO:0008006" key="3">
    <source>
        <dbReference type="Google" id="ProtNLM"/>
    </source>
</evidence>
<evidence type="ECO:0000313" key="2">
    <source>
        <dbReference type="Proteomes" id="UP000324897"/>
    </source>
</evidence>
<dbReference type="PANTHER" id="PTHR34223:SF51">
    <property type="entry name" value="OS06G0556300 PROTEIN"/>
    <property type="match status" value="1"/>
</dbReference>
<name>A0A5J9URT3_9POAL</name>
<dbReference type="OrthoDB" id="591930at2759"/>
<dbReference type="PANTHER" id="PTHR34223">
    <property type="entry name" value="OS11G0201299 PROTEIN"/>
    <property type="match status" value="1"/>
</dbReference>
<accession>A0A5J9URT3</accession>
<evidence type="ECO:0000313" key="1">
    <source>
        <dbReference type="EMBL" id="TVU26084.1"/>
    </source>
</evidence>
<dbReference type="EMBL" id="RWGY01000013">
    <property type="protein sequence ID" value="TVU26084.1"/>
    <property type="molecule type" value="Genomic_DNA"/>
</dbReference>
<dbReference type="Gramene" id="TVU26084">
    <property type="protein sequence ID" value="TVU26084"/>
    <property type="gene ID" value="EJB05_28613"/>
</dbReference>
<sequence length="166" mass="18720">MANALAFPHPALLCWRCLPPLASRAPFLEHMPLLLAADIRVEDHLSARMCKQNSFYGDCDDHRSYGCKDNNDGRSCVPLEGLSSATDLKLTSDLVWKDCQFCTTFSNLKTLLLIEWCMTSDFAALISFLRYTPILEKLTLQLECGEGRHAAAVMDKKYIPKEDFLV</sequence>
<organism evidence="1 2">
    <name type="scientific">Eragrostis curvula</name>
    <name type="common">weeping love grass</name>
    <dbReference type="NCBI Taxonomy" id="38414"/>
    <lineage>
        <taxon>Eukaryota</taxon>
        <taxon>Viridiplantae</taxon>
        <taxon>Streptophyta</taxon>
        <taxon>Embryophyta</taxon>
        <taxon>Tracheophyta</taxon>
        <taxon>Spermatophyta</taxon>
        <taxon>Magnoliopsida</taxon>
        <taxon>Liliopsida</taxon>
        <taxon>Poales</taxon>
        <taxon>Poaceae</taxon>
        <taxon>PACMAD clade</taxon>
        <taxon>Chloridoideae</taxon>
        <taxon>Eragrostideae</taxon>
        <taxon>Eragrostidinae</taxon>
        <taxon>Eragrostis</taxon>
    </lineage>
</organism>
<dbReference type="InterPro" id="IPR053197">
    <property type="entry name" value="F-box_SCFL_complex_component"/>
</dbReference>
<comment type="caution">
    <text evidence="1">The sequence shown here is derived from an EMBL/GenBank/DDBJ whole genome shotgun (WGS) entry which is preliminary data.</text>
</comment>
<proteinExistence type="predicted"/>
<reference evidence="1 2" key="1">
    <citation type="journal article" date="2019" name="Sci. Rep.">
        <title>A high-quality genome of Eragrostis curvula grass provides insights into Poaceae evolution and supports new strategies to enhance forage quality.</title>
        <authorList>
            <person name="Carballo J."/>
            <person name="Santos B.A.C.M."/>
            <person name="Zappacosta D."/>
            <person name="Garbus I."/>
            <person name="Selva J.P."/>
            <person name="Gallo C.A."/>
            <person name="Diaz A."/>
            <person name="Albertini E."/>
            <person name="Caccamo M."/>
            <person name="Echenique V."/>
        </authorList>
    </citation>
    <scope>NUCLEOTIDE SEQUENCE [LARGE SCALE GENOMIC DNA]</scope>
    <source>
        <strain evidence="2">cv. Victoria</strain>
        <tissue evidence="1">Leaf</tissue>
    </source>
</reference>
<protein>
    <recommendedName>
        <fullName evidence="3">FBD domain-containing protein</fullName>
    </recommendedName>
</protein>
<keyword evidence="2" id="KW-1185">Reference proteome</keyword>
<dbReference type="AlphaFoldDB" id="A0A5J9URT3"/>